<reference evidence="2 3" key="1">
    <citation type="submission" date="2016-10" db="EMBL/GenBank/DDBJ databases">
        <title>Complete genome sequences of three Cupriavidus strains isolated from various Malaysian environments.</title>
        <authorList>
            <person name="Abdullah A.A.-A."/>
            <person name="Shafie N.A.H."/>
            <person name="Lau N.S."/>
        </authorList>
    </citation>
    <scope>NUCLEOTIDE SEQUENCE [LARGE SCALE GENOMIC DNA]</scope>
    <source>
        <strain evidence="2 3">USMAA1020</strain>
    </source>
</reference>
<dbReference type="EMBL" id="CP017754">
    <property type="protein sequence ID" value="AOZ06594.1"/>
    <property type="molecule type" value="Genomic_DNA"/>
</dbReference>
<evidence type="ECO:0000256" key="1">
    <source>
        <dbReference type="SAM" id="Phobius"/>
    </source>
</evidence>
<accession>A0ABM6F524</accession>
<keyword evidence="1" id="KW-0472">Membrane</keyword>
<evidence type="ECO:0008006" key="4">
    <source>
        <dbReference type="Google" id="ProtNLM"/>
    </source>
</evidence>
<dbReference type="Proteomes" id="UP000177515">
    <property type="component" value="Chromosome 1"/>
</dbReference>
<feature type="transmembrane region" description="Helical" evidence="1">
    <location>
        <begin position="67"/>
        <end position="87"/>
    </location>
</feature>
<feature type="transmembrane region" description="Helical" evidence="1">
    <location>
        <begin position="38"/>
        <end position="60"/>
    </location>
</feature>
<proteinExistence type="predicted"/>
<evidence type="ECO:0000313" key="3">
    <source>
        <dbReference type="Proteomes" id="UP000177515"/>
    </source>
</evidence>
<evidence type="ECO:0000313" key="2">
    <source>
        <dbReference type="EMBL" id="AOZ06594.1"/>
    </source>
</evidence>
<keyword evidence="1" id="KW-1133">Transmembrane helix</keyword>
<protein>
    <recommendedName>
        <fullName evidence="4">Transmembrane lipoprotein</fullName>
    </recommendedName>
</protein>
<keyword evidence="3" id="KW-1185">Reference proteome</keyword>
<organism evidence="2 3">
    <name type="scientific">Cupriavidus malaysiensis</name>
    <dbReference type="NCBI Taxonomy" id="367825"/>
    <lineage>
        <taxon>Bacteria</taxon>
        <taxon>Pseudomonadati</taxon>
        <taxon>Pseudomonadota</taxon>
        <taxon>Betaproteobacteria</taxon>
        <taxon>Burkholderiales</taxon>
        <taxon>Burkholderiaceae</taxon>
        <taxon>Cupriavidus</taxon>
    </lineage>
</organism>
<name>A0ABM6F524_9BURK</name>
<keyword evidence="1" id="KW-0812">Transmembrane</keyword>
<gene>
    <name evidence="2" type="ORF">BKK80_12800</name>
</gene>
<sequence>MSAGMGTKWLAGTLLGLPLAIAACGLGARLTPGGWERGAVIAVTACLPLWVAVISASVLFRSSRAAWLWLLAGNLLAFGALAVARTFTAMGGTAS</sequence>